<dbReference type="AlphaFoldDB" id="A0A1Z4LK11"/>
<evidence type="ECO:0000313" key="2">
    <source>
        <dbReference type="EMBL" id="BAY81571.1"/>
    </source>
</evidence>
<accession>A0A1Z4LK11</accession>
<keyword evidence="3" id="KW-1185">Reference proteome</keyword>
<feature type="compositionally biased region" description="Basic and acidic residues" evidence="1">
    <location>
        <begin position="267"/>
        <end position="281"/>
    </location>
</feature>
<feature type="region of interest" description="Disordered" evidence="1">
    <location>
        <begin position="267"/>
        <end position="286"/>
    </location>
</feature>
<feature type="compositionally biased region" description="Basic and acidic residues" evidence="1">
    <location>
        <begin position="335"/>
        <end position="348"/>
    </location>
</feature>
<protein>
    <submittedName>
        <fullName evidence="2">Uncharacterized protein</fullName>
    </submittedName>
</protein>
<gene>
    <name evidence="2" type="ORF">NIES267_10480</name>
</gene>
<organism evidence="2 3">
    <name type="scientific">Calothrix parasitica NIES-267</name>
    <dbReference type="NCBI Taxonomy" id="1973488"/>
    <lineage>
        <taxon>Bacteria</taxon>
        <taxon>Bacillati</taxon>
        <taxon>Cyanobacteriota</taxon>
        <taxon>Cyanophyceae</taxon>
        <taxon>Nostocales</taxon>
        <taxon>Calotrichaceae</taxon>
        <taxon>Calothrix</taxon>
    </lineage>
</organism>
<dbReference type="EMBL" id="AP018227">
    <property type="protein sequence ID" value="BAY81571.1"/>
    <property type="molecule type" value="Genomic_DNA"/>
</dbReference>
<feature type="region of interest" description="Disordered" evidence="1">
    <location>
        <begin position="1"/>
        <end position="56"/>
    </location>
</feature>
<feature type="region of interest" description="Disordered" evidence="1">
    <location>
        <begin position="325"/>
        <end position="351"/>
    </location>
</feature>
<proteinExistence type="predicted"/>
<name>A0A1Z4LK11_9CYAN</name>
<dbReference type="Proteomes" id="UP000218418">
    <property type="component" value="Chromosome"/>
</dbReference>
<evidence type="ECO:0000256" key="1">
    <source>
        <dbReference type="SAM" id="MobiDB-lite"/>
    </source>
</evidence>
<reference evidence="2 3" key="1">
    <citation type="submission" date="2017-06" db="EMBL/GenBank/DDBJ databases">
        <title>Genome sequencing of cyanobaciteial culture collection at National Institute for Environmental Studies (NIES).</title>
        <authorList>
            <person name="Hirose Y."/>
            <person name="Shimura Y."/>
            <person name="Fujisawa T."/>
            <person name="Nakamura Y."/>
            <person name="Kawachi M."/>
        </authorList>
    </citation>
    <scope>NUCLEOTIDE SEQUENCE [LARGE SCALE GENOMIC DNA]</scope>
    <source>
        <strain evidence="2 3">NIES-267</strain>
    </source>
</reference>
<sequence length="463" mass="51832">MAEQEQPQKKPLSPLVQNQNSSQFLQTRPFAPQPKSTGSDISRKANKTPAIGHSFGNLTVQPKLTIGEPGDKYEQEADTVASEVVQRINSSEAVSLKEVSEEEELQMKPLVDKSNSTTFQQPVVQRTIKHAAELANIYNPDKKYEADENSLKKAKGDFKPNQWDRIHAAMKLDKQGKPQLWDASGYKVDESPLKKEEQEKLNKKRETLKKHQDHFVFLQYLDNQVNKRLGKGAVAQFYKGAHIIFKDGAAVYDTLFQLAKPLAAKAKSNDKKDLKPNDVMDKNTGAGSGGQGLYDCKFHSGVKWDDPVSDAKLSKEELAKGKMFKRRPGGYNETSHYEKPDEIKESDPTRPQLGLDLPVEVKGHILFGVVPDGKNGFNTFVQTEGAGFQNLNEHIYEHGKGFLYNKFGGGMQTGLVGTTTNGEKTSGGSTAIREEDQFNRKWDWKFLLESATNETKQQDSLWL</sequence>
<evidence type="ECO:0000313" key="3">
    <source>
        <dbReference type="Proteomes" id="UP000218418"/>
    </source>
</evidence>
<feature type="compositionally biased region" description="Polar residues" evidence="1">
    <location>
        <begin position="15"/>
        <end position="26"/>
    </location>
</feature>